<dbReference type="PANTHER" id="PTHR33755">
    <property type="entry name" value="TOXIN PARE1-RELATED"/>
    <property type="match status" value="1"/>
</dbReference>
<reference evidence="3 4" key="1">
    <citation type="submission" date="2020-04" db="EMBL/GenBank/DDBJ databases">
        <title>Description of novel Gluconacetobacter.</title>
        <authorList>
            <person name="Sombolestani A."/>
        </authorList>
    </citation>
    <scope>NUCLEOTIDE SEQUENCE [LARGE SCALE GENOMIC DNA]</scope>
    <source>
        <strain evidence="3 4">LMG 19747</strain>
    </source>
</reference>
<proteinExistence type="inferred from homology"/>
<dbReference type="InterPro" id="IPR007712">
    <property type="entry name" value="RelE/ParE_toxin"/>
</dbReference>
<keyword evidence="2" id="KW-1277">Toxin-antitoxin system</keyword>
<gene>
    <name evidence="3" type="ORF">HLH48_18865</name>
</gene>
<accession>A0A7W4NSK7</accession>
<sequence>MTDEAVSDLIRIRNDLGATCPNTASRIAVQIVAVCDRLSSMPERGRPGLFPNTREICPLWPYRVVYRIADHGVDVLRIWNTQAGELPGLSGFNHDA</sequence>
<dbReference type="AlphaFoldDB" id="A0A7W4NSK7"/>
<dbReference type="Pfam" id="PF05016">
    <property type="entry name" value="ParE_toxin"/>
    <property type="match status" value="1"/>
</dbReference>
<comment type="similarity">
    <text evidence="1">Belongs to the RelE toxin family.</text>
</comment>
<dbReference type="InterPro" id="IPR051803">
    <property type="entry name" value="TA_system_RelE-like_toxin"/>
</dbReference>
<evidence type="ECO:0000256" key="2">
    <source>
        <dbReference type="ARBA" id="ARBA00022649"/>
    </source>
</evidence>
<dbReference type="Gene3D" id="3.30.2310.20">
    <property type="entry name" value="RelE-like"/>
    <property type="match status" value="1"/>
</dbReference>
<dbReference type="InterPro" id="IPR035093">
    <property type="entry name" value="RelE/ParE_toxin_dom_sf"/>
</dbReference>
<dbReference type="PANTHER" id="PTHR33755:SF5">
    <property type="entry name" value="TYPE II TOXIN-ANTITOXIN SYSTEM RELE_PARE FAMILY TOXIN"/>
    <property type="match status" value="1"/>
</dbReference>
<evidence type="ECO:0000313" key="4">
    <source>
        <dbReference type="Proteomes" id="UP000589085"/>
    </source>
</evidence>
<evidence type="ECO:0000256" key="1">
    <source>
        <dbReference type="ARBA" id="ARBA00006226"/>
    </source>
</evidence>
<dbReference type="EMBL" id="JABEQJ010000033">
    <property type="protein sequence ID" value="MBB2162193.1"/>
    <property type="molecule type" value="Genomic_DNA"/>
</dbReference>
<comment type="caution">
    <text evidence="3">The sequence shown here is derived from an EMBL/GenBank/DDBJ whole genome shotgun (WGS) entry which is preliminary data.</text>
</comment>
<protein>
    <submittedName>
        <fullName evidence="3">Type II toxin-antitoxin system RelE/ParE family toxin</fullName>
    </submittedName>
</protein>
<name>A0A7W4NSK7_9PROT</name>
<evidence type="ECO:0000313" key="3">
    <source>
        <dbReference type="EMBL" id="MBB2162193.1"/>
    </source>
</evidence>
<dbReference type="Proteomes" id="UP000589085">
    <property type="component" value="Unassembled WGS sequence"/>
</dbReference>
<organism evidence="3 4">
    <name type="scientific">Gluconacetobacter sacchari</name>
    <dbReference type="NCBI Taxonomy" id="92759"/>
    <lineage>
        <taxon>Bacteria</taxon>
        <taxon>Pseudomonadati</taxon>
        <taxon>Pseudomonadota</taxon>
        <taxon>Alphaproteobacteria</taxon>
        <taxon>Acetobacterales</taxon>
        <taxon>Acetobacteraceae</taxon>
        <taxon>Gluconacetobacter</taxon>
    </lineage>
</organism>